<gene>
    <name evidence="11" type="primary">focA</name>
    <name evidence="11" type="ORF">EGC77_17550</name>
    <name evidence="10" type="ORF">EGC80_16280</name>
</gene>
<dbReference type="Pfam" id="PF01226">
    <property type="entry name" value="Form_Nir_trans"/>
    <property type="match status" value="1"/>
</dbReference>
<dbReference type="GO" id="GO:0005886">
    <property type="term" value="C:plasma membrane"/>
    <property type="evidence" value="ECO:0007669"/>
    <property type="project" value="UniProtKB-UniRule"/>
</dbReference>
<dbReference type="Proteomes" id="UP000273778">
    <property type="component" value="Chromosome"/>
</dbReference>
<dbReference type="SMART" id="SM00116">
    <property type="entry name" value="CBS"/>
    <property type="match status" value="1"/>
</dbReference>
<feature type="transmembrane region" description="Helical" evidence="8">
    <location>
        <begin position="211"/>
        <end position="229"/>
    </location>
</feature>
<dbReference type="OrthoDB" id="9786493at2"/>
<evidence type="ECO:0000313" key="12">
    <source>
        <dbReference type="Proteomes" id="UP000273778"/>
    </source>
</evidence>
<reference evidence="10 12" key="1">
    <citation type="submission" date="2018-11" db="EMBL/GenBank/DDBJ databases">
        <title>Shewanella sp. M2.</title>
        <authorList>
            <person name="Hwang Y.J."/>
            <person name="Hwang C.Y."/>
        </authorList>
    </citation>
    <scope>NUCLEOTIDE SEQUENCE [LARGE SCALE GENOMIC DNA]</scope>
    <source>
        <strain evidence="10 12">M2</strain>
    </source>
</reference>
<dbReference type="KEGG" id="spsr:EGC80_16280"/>
<proteinExistence type="inferred from homology"/>
<dbReference type="Gene3D" id="3.10.580.10">
    <property type="entry name" value="CBS-domain"/>
    <property type="match status" value="1"/>
</dbReference>
<evidence type="ECO:0000256" key="3">
    <source>
        <dbReference type="ARBA" id="ARBA00022989"/>
    </source>
</evidence>
<evidence type="ECO:0000256" key="4">
    <source>
        <dbReference type="ARBA" id="ARBA00023136"/>
    </source>
</evidence>
<feature type="domain" description="CBS" evidence="9">
    <location>
        <begin position="361"/>
        <end position="418"/>
    </location>
</feature>
<comment type="subcellular location">
    <subcellularLocation>
        <location evidence="1">Membrane</location>
        <topology evidence="1">Multi-pass membrane protein</topology>
    </subcellularLocation>
</comment>
<dbReference type="Pfam" id="PF00571">
    <property type="entry name" value="CBS"/>
    <property type="match status" value="2"/>
</dbReference>
<dbReference type="InterPro" id="IPR000292">
    <property type="entry name" value="For/NO2_transpt"/>
</dbReference>
<evidence type="ECO:0000259" key="9">
    <source>
        <dbReference type="PROSITE" id="PS51371"/>
    </source>
</evidence>
<reference evidence="13" key="2">
    <citation type="submission" date="2018-11" db="EMBL/GenBank/DDBJ databases">
        <title>Shewanella sp. R106.</title>
        <authorList>
            <person name="Hwang Y.J."/>
            <person name="Hwang C.Y."/>
        </authorList>
    </citation>
    <scope>NUCLEOTIDE SEQUENCE [LARGE SCALE GENOMIC DNA]</scope>
    <source>
        <strain evidence="13">R106</strain>
    </source>
</reference>
<reference evidence="11" key="3">
    <citation type="submission" date="2018-11" db="EMBL/GenBank/DDBJ databases">
        <authorList>
            <person name="Hwang Y.J."/>
            <person name="Hwang C.Y."/>
        </authorList>
    </citation>
    <scope>NUCLEOTIDE SEQUENCE</scope>
    <source>
        <strain evidence="11">R106</strain>
    </source>
</reference>
<organism evidence="11 13">
    <name type="scientific">Shewanella psychromarinicola</name>
    <dbReference type="NCBI Taxonomy" id="2487742"/>
    <lineage>
        <taxon>Bacteria</taxon>
        <taxon>Pseudomonadati</taxon>
        <taxon>Pseudomonadota</taxon>
        <taxon>Gammaproteobacteria</taxon>
        <taxon>Alteromonadales</taxon>
        <taxon>Shewanellaceae</taxon>
        <taxon>Shewanella</taxon>
    </lineage>
</organism>
<evidence type="ECO:0000256" key="5">
    <source>
        <dbReference type="ARBA" id="ARBA00049660"/>
    </source>
</evidence>
<feature type="transmembrane region" description="Helical" evidence="8">
    <location>
        <begin position="277"/>
        <end position="295"/>
    </location>
</feature>
<accession>A0A3N4DQ92</accession>
<dbReference type="InterPro" id="IPR046342">
    <property type="entry name" value="CBS_dom_sf"/>
</dbReference>
<dbReference type="PANTHER" id="PTHR30520:SF6">
    <property type="entry name" value="FORMATE_NITRATE FAMILY TRANSPORTER (EUROFUNG)"/>
    <property type="match status" value="1"/>
</dbReference>
<keyword evidence="7" id="KW-0129">CBS domain</keyword>
<feature type="transmembrane region" description="Helical" evidence="8">
    <location>
        <begin position="131"/>
        <end position="152"/>
    </location>
</feature>
<feature type="transmembrane region" description="Helical" evidence="8">
    <location>
        <begin position="179"/>
        <end position="199"/>
    </location>
</feature>
<dbReference type="InterPro" id="IPR023999">
    <property type="entry name" value="Formate_transptr_FocA"/>
</dbReference>
<sequence length="529" mass="57900">MRGADAQGANPQLLTARQISHLAVVDKSAVMSPFEKAAEYGQAKVTKHFGQSFALSVFAGAFIALAFVFYLTVTTGSAQSSWGLVRFSGGIAFSLGLIFVVVLGGELFTSTVLSAIAWAQKRVTTKQLLGCWMRVYFGNLCGAMLILGLVMMSKMYAMDGNEWGLNALHVAQHKIHHDWSQAFALGTLCNLLVCLGVWMTFSCKDALAKSLLLILPVAMFVSSGFEHSIANLFMVPLGIAIQNFAGNEYFIALGVMPQVFADLTISNFVLHNLIPVTLGNILGGAVFVGLGYFWIDNTNAKVTDEVPSLHINPITQGHAQNESISEQFQHSSNASQTQYQPSQEDLAMKNKIQKLIVSELMDNSPTTLSVDTTIYQALTLLAKDNLRSAPVVDNDNLLLGFVSEQDLIRSLWSEEFASDLPISVKDIMQTKMLTVAPTDKIAQLLEFMVVDKKKLFPVTDSGMYISGGYQSYEERLRDASATVPSNYPVVEHGRLCGVIRREALMQMFSKLYSPKHDGISHPVEQQSVA</sequence>
<dbReference type="PROSITE" id="PS51371">
    <property type="entry name" value="CBS"/>
    <property type="match status" value="1"/>
</dbReference>
<protein>
    <recommendedName>
        <fullName evidence="6">Formate transporter FocA</fullName>
    </recommendedName>
</protein>
<dbReference type="InterPro" id="IPR024002">
    <property type="entry name" value="For/NO2_transpt_CS"/>
</dbReference>
<dbReference type="NCBIfam" id="TIGR04060">
    <property type="entry name" value="formate_focA"/>
    <property type="match status" value="1"/>
</dbReference>
<dbReference type="Proteomes" id="UP000278855">
    <property type="component" value="Unassembled WGS sequence"/>
</dbReference>
<dbReference type="SUPFAM" id="SSF54631">
    <property type="entry name" value="CBS-domain pair"/>
    <property type="match status" value="1"/>
</dbReference>
<keyword evidence="4 8" id="KW-0472">Membrane</keyword>
<dbReference type="NCBIfam" id="TIGR00790">
    <property type="entry name" value="fnt"/>
    <property type="match status" value="1"/>
</dbReference>
<feature type="transmembrane region" description="Helical" evidence="8">
    <location>
        <begin position="91"/>
        <end position="119"/>
    </location>
</feature>
<keyword evidence="12" id="KW-1185">Reference proteome</keyword>
<dbReference type="EMBL" id="RKKB01000013">
    <property type="protein sequence ID" value="RPA27376.1"/>
    <property type="molecule type" value="Genomic_DNA"/>
</dbReference>
<dbReference type="InterPro" id="IPR000644">
    <property type="entry name" value="CBS_dom"/>
</dbReference>
<dbReference type="PROSITE" id="PS01005">
    <property type="entry name" value="FORMATE_NITRITE_TP_1"/>
    <property type="match status" value="1"/>
</dbReference>
<comment type="similarity">
    <text evidence="5">Belongs to the FNT transporter (TC 1.A.16) family.</text>
</comment>
<evidence type="ECO:0000256" key="6">
    <source>
        <dbReference type="NCBIfam" id="TIGR04060"/>
    </source>
</evidence>
<dbReference type="PANTHER" id="PTHR30520">
    <property type="entry name" value="FORMATE TRANSPORTER-RELATED"/>
    <property type="match status" value="1"/>
</dbReference>
<dbReference type="Gene3D" id="1.20.1080.10">
    <property type="entry name" value="Glycerol uptake facilitator protein"/>
    <property type="match status" value="1"/>
</dbReference>
<evidence type="ECO:0000313" key="13">
    <source>
        <dbReference type="Proteomes" id="UP000278855"/>
    </source>
</evidence>
<keyword evidence="2 8" id="KW-0812">Transmembrane</keyword>
<evidence type="ECO:0000256" key="1">
    <source>
        <dbReference type="ARBA" id="ARBA00004141"/>
    </source>
</evidence>
<evidence type="ECO:0000256" key="7">
    <source>
        <dbReference type="PROSITE-ProRule" id="PRU00703"/>
    </source>
</evidence>
<dbReference type="EMBL" id="CP034073">
    <property type="protein sequence ID" value="AZG36280.1"/>
    <property type="molecule type" value="Genomic_DNA"/>
</dbReference>
<evidence type="ECO:0000256" key="8">
    <source>
        <dbReference type="SAM" id="Phobius"/>
    </source>
</evidence>
<feature type="transmembrane region" description="Helical" evidence="8">
    <location>
        <begin position="53"/>
        <end position="71"/>
    </location>
</feature>
<dbReference type="RefSeq" id="WP_124013733.1">
    <property type="nucleotide sequence ID" value="NZ_CP034073.1"/>
</dbReference>
<dbReference type="InterPro" id="IPR023271">
    <property type="entry name" value="Aquaporin-like"/>
</dbReference>
<name>A0A3N4DQ92_9GAMM</name>
<dbReference type="AlphaFoldDB" id="A0A3N4DQ92"/>
<evidence type="ECO:0000256" key="2">
    <source>
        <dbReference type="ARBA" id="ARBA00022692"/>
    </source>
</evidence>
<keyword evidence="3 8" id="KW-1133">Transmembrane helix</keyword>
<evidence type="ECO:0000313" key="10">
    <source>
        <dbReference type="EMBL" id="AZG36280.1"/>
    </source>
</evidence>
<evidence type="ECO:0000313" key="11">
    <source>
        <dbReference type="EMBL" id="RPA27376.1"/>
    </source>
</evidence>
<dbReference type="GO" id="GO:0015499">
    <property type="term" value="F:formate transmembrane transporter activity"/>
    <property type="evidence" value="ECO:0007669"/>
    <property type="project" value="UniProtKB-UniRule"/>
</dbReference>